<name>A0AAX3EL64_PAEUR</name>
<organism evidence="1 2">
    <name type="scientific">Paenarthrobacter ureafaciens</name>
    <dbReference type="NCBI Taxonomy" id="37931"/>
    <lineage>
        <taxon>Bacteria</taxon>
        <taxon>Bacillati</taxon>
        <taxon>Actinomycetota</taxon>
        <taxon>Actinomycetes</taxon>
        <taxon>Micrococcales</taxon>
        <taxon>Micrococcaceae</taxon>
        <taxon>Paenarthrobacter</taxon>
    </lineage>
</organism>
<dbReference type="AlphaFoldDB" id="A0AAX3EL64"/>
<keyword evidence="2" id="KW-1185">Reference proteome</keyword>
<evidence type="ECO:0000313" key="1">
    <source>
        <dbReference type="EMBL" id="UYV98696.1"/>
    </source>
</evidence>
<protein>
    <submittedName>
        <fullName evidence="1">Uncharacterized protein</fullName>
    </submittedName>
</protein>
<accession>A0AAX3EL64</accession>
<dbReference type="EMBL" id="CP101185">
    <property type="protein sequence ID" value="UYV98696.1"/>
    <property type="molecule type" value="Genomic_DNA"/>
</dbReference>
<dbReference type="Proteomes" id="UP001163293">
    <property type="component" value="Chromosome"/>
</dbReference>
<dbReference type="GeneID" id="79886038"/>
<sequence length="82" mass="9195">MSIIENPLVPDGVPRKHADLSGLLKVHGEYIHCGEPMKFARSSARSIYTPLSTEEDEEALMDVYLETRVLQCTCGFRMELPA</sequence>
<gene>
    <name evidence="1" type="ORF">NL394_05615</name>
</gene>
<proteinExistence type="predicted"/>
<evidence type="ECO:0000313" key="2">
    <source>
        <dbReference type="Proteomes" id="UP001163293"/>
    </source>
</evidence>
<dbReference type="RefSeq" id="WP_021472745.1">
    <property type="nucleotide sequence ID" value="NZ_BDMH01000002.1"/>
</dbReference>
<reference evidence="1" key="1">
    <citation type="submission" date="2022-07" db="EMBL/GenBank/DDBJ databases">
        <authorList>
            <person name="Wu T."/>
        </authorList>
    </citation>
    <scope>NUCLEOTIDE SEQUENCE</scope>
    <source>
        <strain evidence="1">SD-1</strain>
    </source>
</reference>